<dbReference type="GeneID" id="94337411"/>
<organism evidence="2 3">
    <name type="scientific">Babesia duncani</name>
    <dbReference type="NCBI Taxonomy" id="323732"/>
    <lineage>
        <taxon>Eukaryota</taxon>
        <taxon>Sar</taxon>
        <taxon>Alveolata</taxon>
        <taxon>Apicomplexa</taxon>
        <taxon>Aconoidasida</taxon>
        <taxon>Piroplasmida</taxon>
        <taxon>Babesiidae</taxon>
        <taxon>Babesia</taxon>
    </lineage>
</organism>
<dbReference type="AlphaFoldDB" id="A0AAD9PII9"/>
<dbReference type="GO" id="GO:0003729">
    <property type="term" value="F:mRNA binding"/>
    <property type="evidence" value="ECO:0007669"/>
    <property type="project" value="TreeGrafter"/>
</dbReference>
<reference evidence="2" key="1">
    <citation type="journal article" date="2023" name="Nat. Microbiol.">
        <title>Babesia duncani multi-omics identifies virulence factors and drug targets.</title>
        <authorList>
            <person name="Singh P."/>
            <person name="Lonardi S."/>
            <person name="Liang Q."/>
            <person name="Vydyam P."/>
            <person name="Khabirova E."/>
            <person name="Fang T."/>
            <person name="Gihaz S."/>
            <person name="Thekkiniath J."/>
            <person name="Munshi M."/>
            <person name="Abel S."/>
            <person name="Ciampossin L."/>
            <person name="Batugedara G."/>
            <person name="Gupta M."/>
            <person name="Lu X.M."/>
            <person name="Lenz T."/>
            <person name="Chakravarty S."/>
            <person name="Cornillot E."/>
            <person name="Hu Y."/>
            <person name="Ma W."/>
            <person name="Gonzalez L.M."/>
            <person name="Sanchez S."/>
            <person name="Estrada K."/>
            <person name="Sanchez-Flores A."/>
            <person name="Montero E."/>
            <person name="Harb O.S."/>
            <person name="Le Roch K.G."/>
            <person name="Mamoun C.B."/>
        </authorList>
    </citation>
    <scope>NUCLEOTIDE SEQUENCE</scope>
    <source>
        <strain evidence="2">WA1</strain>
    </source>
</reference>
<dbReference type="RefSeq" id="XP_067802281.1">
    <property type="nucleotide sequence ID" value="XM_067948130.1"/>
</dbReference>
<protein>
    <submittedName>
        <fullName evidence="2">Bifunctional Armadillo-type fold/Armadillo-like helical/Pumilio-like protein 3</fullName>
    </submittedName>
</protein>
<proteinExistence type="predicted"/>
<feature type="region of interest" description="Disordered" evidence="1">
    <location>
        <begin position="1"/>
        <end position="28"/>
    </location>
</feature>
<dbReference type="GO" id="GO:0005730">
    <property type="term" value="C:nucleolus"/>
    <property type="evidence" value="ECO:0007669"/>
    <property type="project" value="TreeGrafter"/>
</dbReference>
<sequence>MKFKAKSKRPIPNKQLKAKGKKGDKIGNKKVAKNSNVTIKRTSIHAKSKKIVKSSKVGSLKPSIKSKFQKKLPQKSLQKSPREKTRKNVTKLNKFANSKNVAKSKVVAKNEKTRDQANISKKVTKSKVIKTLKDYKEGIKPLMRTYSKLLLNHRDATSCKETVKELLEYAKPPLEITKRSISKILQACLKYGDANDRLEIFNRFKENANLTNLNACSAAFISKLYKYGEGNVKVYLKDLVFKNKSLLFTRYGSYIMDSIYSTKKTREQMEILQHYTVSNQLLLDCDASRLATNSLNQLVNLLRLEEYKTTCLEKCQGTIDKLVNKQLLSTSIAHDLIQVYIRIGANKEQLMNSIYKYFGQMLSTSSGNDALCCLISHANAKIKKKIIMRLKTHFPEAAYNATNVSLLVRLVACTDDIVWLGKHLISPLLQNLDRVIYHVNAHKVLLACLDPPKVTDAPFTIKDEKKRREQLANILEPLLEWLLQCNLIKVMEHDIASKVLKGAILCFKREDLIMKIINAEGIYSHGPALKIAQLLVKPKRATSAALVHLKPWVPLWNKILKDNLKLVYTTRLVFLLLDVLEAAVEHDSAFATRIKLALDKAEISEAISNATEGHATGLEILARALE</sequence>
<dbReference type="InterPro" id="IPR011989">
    <property type="entry name" value="ARM-like"/>
</dbReference>
<evidence type="ECO:0000256" key="1">
    <source>
        <dbReference type="SAM" id="MobiDB-lite"/>
    </source>
</evidence>
<evidence type="ECO:0000313" key="3">
    <source>
        <dbReference type="Proteomes" id="UP001214638"/>
    </source>
</evidence>
<keyword evidence="3" id="KW-1185">Reference proteome</keyword>
<name>A0AAD9PII9_9APIC</name>
<dbReference type="EMBL" id="JALLKP010000004">
    <property type="protein sequence ID" value="KAK2195438.1"/>
    <property type="molecule type" value="Genomic_DNA"/>
</dbReference>
<evidence type="ECO:0000313" key="2">
    <source>
        <dbReference type="EMBL" id="KAK2195438.1"/>
    </source>
</evidence>
<dbReference type="GO" id="GO:0006417">
    <property type="term" value="P:regulation of translation"/>
    <property type="evidence" value="ECO:0007669"/>
    <property type="project" value="TreeGrafter"/>
</dbReference>
<accession>A0AAD9PII9</accession>
<dbReference type="Proteomes" id="UP001214638">
    <property type="component" value="Unassembled WGS sequence"/>
</dbReference>
<dbReference type="PANTHER" id="PTHR13389:SF0">
    <property type="entry name" value="PUMILIO HOMOLOG 3"/>
    <property type="match status" value="1"/>
</dbReference>
<dbReference type="InterPro" id="IPR016024">
    <property type="entry name" value="ARM-type_fold"/>
</dbReference>
<feature type="region of interest" description="Disordered" evidence="1">
    <location>
        <begin position="45"/>
        <end position="87"/>
    </location>
</feature>
<dbReference type="KEGG" id="bdw:94337411"/>
<comment type="caution">
    <text evidence="2">The sequence shown here is derived from an EMBL/GenBank/DDBJ whole genome shotgun (WGS) entry which is preliminary data.</text>
</comment>
<dbReference type="InterPro" id="IPR040059">
    <property type="entry name" value="PUM3"/>
</dbReference>
<dbReference type="Gene3D" id="1.25.10.10">
    <property type="entry name" value="Leucine-rich Repeat Variant"/>
    <property type="match status" value="1"/>
</dbReference>
<feature type="compositionally biased region" description="Basic residues" evidence="1">
    <location>
        <begin position="1"/>
        <end position="20"/>
    </location>
</feature>
<gene>
    <name evidence="2" type="ORF">BdWA1_003114</name>
</gene>
<dbReference type="PANTHER" id="PTHR13389">
    <property type="entry name" value="PUMILIO HOMOLOG 3"/>
    <property type="match status" value="1"/>
</dbReference>
<dbReference type="SUPFAM" id="SSF48371">
    <property type="entry name" value="ARM repeat"/>
    <property type="match status" value="1"/>
</dbReference>